<dbReference type="Proteomes" id="UP001556367">
    <property type="component" value="Unassembled WGS sequence"/>
</dbReference>
<comment type="caution">
    <text evidence="3">The sequence shown here is derived from an EMBL/GenBank/DDBJ whole genome shotgun (WGS) entry which is preliminary data.</text>
</comment>
<proteinExistence type="predicted"/>
<feature type="chain" id="PRO_5046655945" evidence="2">
    <location>
        <begin position="23"/>
        <end position="205"/>
    </location>
</feature>
<evidence type="ECO:0000256" key="1">
    <source>
        <dbReference type="SAM" id="MobiDB-lite"/>
    </source>
</evidence>
<dbReference type="EMBL" id="JASNQZ010000001">
    <property type="protein sequence ID" value="KAL0960709.1"/>
    <property type="molecule type" value="Genomic_DNA"/>
</dbReference>
<accession>A0ABR3JXQ8</accession>
<keyword evidence="4" id="KW-1185">Reference proteome</keyword>
<sequence>MHFSKVIYAAVVVAGFSTLAKAESDVHVTLPDVPIDGEDRRIMARAATSCGSGGVPDIDNGYAVPMSSDGSFSINMNRAINPQYFSVGVDASGSGSSFTPGTFDNPGTRQSQVPVRLPAGTKCSGGRQGNRCIISISCDTLNHQTCIIVEQTGSGSSNTSPATGPAHVWPPRMRYRQRYNRPSGYRRPRYRQQYRRPAYRHSNYY</sequence>
<evidence type="ECO:0000256" key="2">
    <source>
        <dbReference type="SAM" id="SignalP"/>
    </source>
</evidence>
<organism evidence="3 4">
    <name type="scientific">Hohenbuehelia grisea</name>
    <dbReference type="NCBI Taxonomy" id="104357"/>
    <lineage>
        <taxon>Eukaryota</taxon>
        <taxon>Fungi</taxon>
        <taxon>Dikarya</taxon>
        <taxon>Basidiomycota</taxon>
        <taxon>Agaricomycotina</taxon>
        <taxon>Agaricomycetes</taxon>
        <taxon>Agaricomycetidae</taxon>
        <taxon>Agaricales</taxon>
        <taxon>Pleurotineae</taxon>
        <taxon>Pleurotaceae</taxon>
        <taxon>Hohenbuehelia</taxon>
    </lineage>
</organism>
<reference evidence="4" key="1">
    <citation type="submission" date="2024-06" db="EMBL/GenBank/DDBJ databases">
        <title>Multi-omics analyses provide insights into the biosynthesis of the anticancer antibiotic pleurotin in Hohenbuehelia grisea.</title>
        <authorList>
            <person name="Weaver J.A."/>
            <person name="Alberti F."/>
        </authorList>
    </citation>
    <scope>NUCLEOTIDE SEQUENCE [LARGE SCALE GENOMIC DNA]</scope>
    <source>
        <strain evidence="4">T-177</strain>
    </source>
</reference>
<feature type="compositionally biased region" description="Basic residues" evidence="1">
    <location>
        <begin position="176"/>
        <end position="199"/>
    </location>
</feature>
<protein>
    <submittedName>
        <fullName evidence="3">Uncharacterized protein</fullName>
    </submittedName>
</protein>
<gene>
    <name evidence="3" type="ORF">HGRIS_005734</name>
</gene>
<evidence type="ECO:0000313" key="4">
    <source>
        <dbReference type="Proteomes" id="UP001556367"/>
    </source>
</evidence>
<keyword evidence="2" id="KW-0732">Signal</keyword>
<feature type="region of interest" description="Disordered" evidence="1">
    <location>
        <begin position="176"/>
        <end position="205"/>
    </location>
</feature>
<evidence type="ECO:0000313" key="3">
    <source>
        <dbReference type="EMBL" id="KAL0960709.1"/>
    </source>
</evidence>
<name>A0ABR3JXQ8_9AGAR</name>
<feature type="signal peptide" evidence="2">
    <location>
        <begin position="1"/>
        <end position="22"/>
    </location>
</feature>